<dbReference type="Pfam" id="PF21168">
    <property type="entry name" value="FkbO_Hyg5-like_N"/>
    <property type="match status" value="1"/>
</dbReference>
<accession>A0ABV9NET5</accession>
<organism evidence="2 3">
    <name type="scientific">Coralloluteibacterium thermophilum</name>
    <dbReference type="NCBI Taxonomy" id="2707049"/>
    <lineage>
        <taxon>Bacteria</taxon>
        <taxon>Pseudomonadati</taxon>
        <taxon>Pseudomonadota</taxon>
        <taxon>Gammaproteobacteria</taxon>
        <taxon>Lysobacterales</taxon>
        <taxon>Lysobacteraceae</taxon>
        <taxon>Coralloluteibacterium</taxon>
    </lineage>
</organism>
<dbReference type="InterPro" id="IPR035959">
    <property type="entry name" value="RutC-like_sf"/>
</dbReference>
<dbReference type="RefSeq" id="WP_377002852.1">
    <property type="nucleotide sequence ID" value="NZ_JBHSGG010000002.1"/>
</dbReference>
<sequence length="331" mass="35147">MSRPLGRTAPAPSALRVGYEDAAAEHLLADPRVLAVIGFAGTPARHADPRRLDVGLRPLAGPAPVEVWRSAGTVEVARHDGHAYAHDGRLAFVAFEVVEGEAGIGAAAREAYARLGAFLQGTPYRHPLRIWNYFDDITLGEGDDERYRHFCVGRAQGLGEVPRQFAAATGIGCQRPAGPDSVLQVYALCAREAGTAIENPRQVSAYRYPRQYGPQPPSFARAMHAAGLPLMLSGTASIVGHETVHAGDVAAQLGETLLNLDSLVQAAAAADPAHPPRLGAEAVLKAYVRHPETAPQIAGILAERLPQTPVLLLAADICRRDLLLEIDGFAA</sequence>
<proteinExistence type="predicted"/>
<evidence type="ECO:0000259" key="1">
    <source>
        <dbReference type="Pfam" id="PF21168"/>
    </source>
</evidence>
<gene>
    <name evidence="2" type="ORF">ACFO3Q_01695</name>
</gene>
<feature type="domain" description="Chorismatase FkbO/Hyg5-like N-terminal" evidence="1">
    <location>
        <begin position="66"/>
        <end position="188"/>
    </location>
</feature>
<evidence type="ECO:0000313" key="3">
    <source>
        <dbReference type="Proteomes" id="UP001595892"/>
    </source>
</evidence>
<dbReference type="Proteomes" id="UP001595892">
    <property type="component" value="Unassembled WGS sequence"/>
</dbReference>
<dbReference type="InterPro" id="IPR049368">
    <property type="entry name" value="FkbO_Hyg5-like_N"/>
</dbReference>
<dbReference type="Gene3D" id="3.30.1330.40">
    <property type="entry name" value="RutC-like"/>
    <property type="match status" value="1"/>
</dbReference>
<keyword evidence="3" id="KW-1185">Reference proteome</keyword>
<dbReference type="EMBL" id="JBHSGG010000002">
    <property type="protein sequence ID" value="MFC4726892.1"/>
    <property type="molecule type" value="Genomic_DNA"/>
</dbReference>
<comment type="caution">
    <text evidence="2">The sequence shown here is derived from an EMBL/GenBank/DDBJ whole genome shotgun (WGS) entry which is preliminary data.</text>
</comment>
<evidence type="ECO:0000313" key="2">
    <source>
        <dbReference type="EMBL" id="MFC4726892.1"/>
    </source>
</evidence>
<reference evidence="3" key="1">
    <citation type="journal article" date="2019" name="Int. J. Syst. Evol. Microbiol.">
        <title>The Global Catalogue of Microorganisms (GCM) 10K type strain sequencing project: providing services to taxonomists for standard genome sequencing and annotation.</title>
        <authorList>
            <consortium name="The Broad Institute Genomics Platform"/>
            <consortium name="The Broad Institute Genome Sequencing Center for Infectious Disease"/>
            <person name="Wu L."/>
            <person name="Ma J."/>
        </authorList>
    </citation>
    <scope>NUCLEOTIDE SEQUENCE [LARGE SCALE GENOMIC DNA]</scope>
    <source>
        <strain evidence="3">CGMCC 1.13574</strain>
    </source>
</reference>
<protein>
    <submittedName>
        <fullName evidence="2">Pteridine-dependent deoxygenase</fullName>
    </submittedName>
</protein>
<name>A0ABV9NET5_9GAMM</name>
<dbReference type="SUPFAM" id="SSF55298">
    <property type="entry name" value="YjgF-like"/>
    <property type="match status" value="1"/>
</dbReference>